<evidence type="ECO:0000313" key="1">
    <source>
        <dbReference type="EMBL" id="QWF72026.1"/>
    </source>
</evidence>
<reference evidence="1" key="1">
    <citation type="submission" date="2021-04" db="EMBL/GenBank/DDBJ databases">
        <title>Draft genome sequence data of methanotrophic Methylovulum sp. strain S1L and Methylomonas sp. strain S2AM isolated from boreal lake water columns.</title>
        <authorList>
            <person name="Rissanen A.J."/>
            <person name="Mangayil R."/>
            <person name="Svenning M.M."/>
            <person name="Khanongnuch R."/>
        </authorList>
    </citation>
    <scope>NUCLEOTIDE SEQUENCE</scope>
    <source>
        <strain evidence="1">S2AM</strain>
    </source>
</reference>
<dbReference type="RefSeq" id="WP_215584062.1">
    <property type="nucleotide sequence ID" value="NZ_CP073754.1"/>
</dbReference>
<evidence type="ECO:0000313" key="2">
    <source>
        <dbReference type="Proteomes" id="UP000676649"/>
    </source>
</evidence>
<organism evidence="1 2">
    <name type="scientific">Methylomonas paludis</name>
    <dbReference type="NCBI Taxonomy" id="1173101"/>
    <lineage>
        <taxon>Bacteria</taxon>
        <taxon>Pseudomonadati</taxon>
        <taxon>Pseudomonadota</taxon>
        <taxon>Gammaproteobacteria</taxon>
        <taxon>Methylococcales</taxon>
        <taxon>Methylococcaceae</taxon>
        <taxon>Methylomonas</taxon>
    </lineage>
</organism>
<sequence length="79" mass="8856">MEAIREIQTVKNGEVQLQLPKQFWGQEVEIIVLAMRPAATPSMGKKSLRGILKHYANPALMEKEQSAWFDSVGESDELG</sequence>
<dbReference type="EMBL" id="CP073754">
    <property type="protein sequence ID" value="QWF72026.1"/>
    <property type="molecule type" value="Genomic_DNA"/>
</dbReference>
<keyword evidence="2" id="KW-1185">Reference proteome</keyword>
<gene>
    <name evidence="1" type="ORF">KEF85_06095</name>
</gene>
<dbReference type="AlphaFoldDB" id="A0A975MR68"/>
<name>A0A975MR68_9GAMM</name>
<proteinExistence type="predicted"/>
<accession>A0A975MR68</accession>
<dbReference type="Proteomes" id="UP000676649">
    <property type="component" value="Chromosome"/>
</dbReference>
<protein>
    <submittedName>
        <fullName evidence="1">Uncharacterized protein</fullName>
    </submittedName>
</protein>
<dbReference type="KEGG" id="mpad:KEF85_06095"/>